<protein>
    <submittedName>
        <fullName evidence="2">Transcriptional regulator</fullName>
    </submittedName>
</protein>
<dbReference type="Gene3D" id="1.10.10.10">
    <property type="entry name" value="Winged helix-like DNA-binding domain superfamily/Winged helix DNA-binding domain"/>
    <property type="match status" value="1"/>
</dbReference>
<dbReference type="InterPro" id="IPR043129">
    <property type="entry name" value="ATPase_NBD"/>
</dbReference>
<evidence type="ECO:0000313" key="3">
    <source>
        <dbReference type="Proteomes" id="UP000638848"/>
    </source>
</evidence>
<keyword evidence="3" id="KW-1185">Reference proteome</keyword>
<comment type="caution">
    <text evidence="2">The sequence shown here is derived from an EMBL/GenBank/DDBJ whole genome shotgun (WGS) entry which is preliminary data.</text>
</comment>
<comment type="similarity">
    <text evidence="1">Belongs to the ROK (NagC/XylR) family.</text>
</comment>
<dbReference type="SUPFAM" id="SSF53067">
    <property type="entry name" value="Actin-like ATPase domain"/>
    <property type="match status" value="1"/>
</dbReference>
<dbReference type="AlphaFoldDB" id="A0A917GF44"/>
<reference evidence="2" key="2">
    <citation type="submission" date="2020-09" db="EMBL/GenBank/DDBJ databases">
        <authorList>
            <person name="Sun Q."/>
            <person name="Zhou Y."/>
        </authorList>
    </citation>
    <scope>NUCLEOTIDE SEQUENCE</scope>
    <source>
        <strain evidence="2">CGMCC 1.12187</strain>
    </source>
</reference>
<proteinExistence type="inferred from homology"/>
<dbReference type="PANTHER" id="PTHR18964:SF149">
    <property type="entry name" value="BIFUNCTIONAL UDP-N-ACETYLGLUCOSAMINE 2-EPIMERASE_N-ACETYLMANNOSAMINE KINASE"/>
    <property type="match status" value="1"/>
</dbReference>
<dbReference type="SUPFAM" id="SSF46785">
    <property type="entry name" value="Winged helix' DNA-binding domain"/>
    <property type="match status" value="1"/>
</dbReference>
<evidence type="ECO:0000256" key="1">
    <source>
        <dbReference type="ARBA" id="ARBA00006479"/>
    </source>
</evidence>
<name>A0A917GF44_9MICC</name>
<dbReference type="InterPro" id="IPR036388">
    <property type="entry name" value="WH-like_DNA-bd_sf"/>
</dbReference>
<organism evidence="2 3">
    <name type="scientific">Kocuria dechangensis</name>
    <dbReference type="NCBI Taxonomy" id="1176249"/>
    <lineage>
        <taxon>Bacteria</taxon>
        <taxon>Bacillati</taxon>
        <taxon>Actinomycetota</taxon>
        <taxon>Actinomycetes</taxon>
        <taxon>Micrococcales</taxon>
        <taxon>Micrococcaceae</taxon>
        <taxon>Kocuria</taxon>
    </lineage>
</organism>
<dbReference type="InterPro" id="IPR036390">
    <property type="entry name" value="WH_DNA-bd_sf"/>
</dbReference>
<sequence>MTTVASSGESVRIGDVRERNLAVVLRCVDDLGVASTAELIGSTGLVQSSISKLRAQLVEKGMLQEVGIAPTGSRGRPATAVRLGGDWAAAVGVDITSEAIHVRVVTPSGEHLVARDTELGPGTPVRQAAARMHRLVREALADCGALDRPVSLVVALPGLVSGGLVTVTSRDWRREPEALLWEHLPFDARAVRAVNDGAAAVTAEVRLGGRRHRSTLAIFLGSDGIGGGAFDHGALVSGFGGAAGAFGHTIVEPGGEQCFCGQRGCLERYAAVAAIARAAELDPGPGASLEDVAAELARRARAGDERTLGALARARRYLERAMAQIGPILCPEQIVLTGNLVPLAPWLERAGSGEEPAQVPAAIWHRPVEGSRLGGRSVVLGAAEIARLAMLDAPLRWGPRRPSPLA</sequence>
<gene>
    <name evidence="2" type="ORF">GCM10011374_00690</name>
</gene>
<dbReference type="PANTHER" id="PTHR18964">
    <property type="entry name" value="ROK (REPRESSOR, ORF, KINASE) FAMILY"/>
    <property type="match status" value="1"/>
</dbReference>
<evidence type="ECO:0000313" key="2">
    <source>
        <dbReference type="EMBL" id="GGG42183.1"/>
    </source>
</evidence>
<dbReference type="InterPro" id="IPR000600">
    <property type="entry name" value="ROK"/>
</dbReference>
<accession>A0A917GF44</accession>
<dbReference type="RefSeq" id="WP_188533852.1">
    <property type="nucleotide sequence ID" value="NZ_BMEQ01000001.1"/>
</dbReference>
<dbReference type="Pfam" id="PF00480">
    <property type="entry name" value="ROK"/>
    <property type="match status" value="1"/>
</dbReference>
<dbReference type="Gene3D" id="3.30.420.40">
    <property type="match status" value="2"/>
</dbReference>
<dbReference type="Proteomes" id="UP000638848">
    <property type="component" value="Unassembled WGS sequence"/>
</dbReference>
<reference evidence="2" key="1">
    <citation type="journal article" date="2014" name="Int. J. Syst. Evol. Microbiol.">
        <title>Complete genome sequence of Corynebacterium casei LMG S-19264T (=DSM 44701T), isolated from a smear-ripened cheese.</title>
        <authorList>
            <consortium name="US DOE Joint Genome Institute (JGI-PGF)"/>
            <person name="Walter F."/>
            <person name="Albersmeier A."/>
            <person name="Kalinowski J."/>
            <person name="Ruckert C."/>
        </authorList>
    </citation>
    <scope>NUCLEOTIDE SEQUENCE</scope>
    <source>
        <strain evidence="2">CGMCC 1.12187</strain>
    </source>
</reference>
<dbReference type="EMBL" id="BMEQ01000001">
    <property type="protein sequence ID" value="GGG42183.1"/>
    <property type="molecule type" value="Genomic_DNA"/>
</dbReference>